<evidence type="ECO:0000256" key="1">
    <source>
        <dbReference type="SAM" id="MobiDB-lite"/>
    </source>
</evidence>
<dbReference type="Proteomes" id="UP000298663">
    <property type="component" value="Unassembled WGS sequence"/>
</dbReference>
<dbReference type="InterPro" id="IPR001849">
    <property type="entry name" value="PH_domain"/>
</dbReference>
<reference evidence="3 4" key="2">
    <citation type="journal article" date="2019" name="G3 (Bethesda)">
        <title>Hybrid Assembly of the Genome of the Entomopathogenic Nematode Steinernema carpocapsae Identifies the X-Chromosome.</title>
        <authorList>
            <person name="Serra L."/>
            <person name="Macchietto M."/>
            <person name="Macias-Munoz A."/>
            <person name="McGill C.J."/>
            <person name="Rodriguez I.M."/>
            <person name="Rodriguez B."/>
            <person name="Murad R."/>
            <person name="Mortazavi A."/>
        </authorList>
    </citation>
    <scope>NUCLEOTIDE SEQUENCE [LARGE SCALE GENOMIC DNA]</scope>
    <source>
        <strain evidence="3 4">ALL</strain>
    </source>
</reference>
<evidence type="ECO:0000313" key="3">
    <source>
        <dbReference type="EMBL" id="TMS36794.1"/>
    </source>
</evidence>
<dbReference type="STRING" id="34508.A0A4U8UV07"/>
<proteinExistence type="predicted"/>
<feature type="compositionally biased region" description="Low complexity" evidence="1">
    <location>
        <begin position="303"/>
        <end position="312"/>
    </location>
</feature>
<dbReference type="EMBL" id="AZBU02000001">
    <property type="protein sequence ID" value="TMS36794.1"/>
    <property type="molecule type" value="Genomic_DNA"/>
</dbReference>
<keyword evidence="4" id="KW-1185">Reference proteome</keyword>
<protein>
    <recommendedName>
        <fullName evidence="2">PH domain-containing protein</fullName>
    </recommendedName>
</protein>
<dbReference type="SUPFAM" id="SSF50729">
    <property type="entry name" value="PH domain-like"/>
    <property type="match status" value="1"/>
</dbReference>
<feature type="region of interest" description="Disordered" evidence="1">
    <location>
        <begin position="213"/>
        <end position="315"/>
    </location>
</feature>
<comment type="caution">
    <text evidence="3">The sequence shown here is derived from an EMBL/GenBank/DDBJ whole genome shotgun (WGS) entry which is preliminary data.</text>
</comment>
<feature type="compositionally biased region" description="Polar residues" evidence="1">
    <location>
        <begin position="261"/>
        <end position="285"/>
    </location>
</feature>
<dbReference type="PROSITE" id="PS50003">
    <property type="entry name" value="PH_DOMAIN"/>
    <property type="match status" value="1"/>
</dbReference>
<gene>
    <name evidence="3" type="ORF">L596_003876</name>
</gene>
<feature type="domain" description="PH" evidence="2">
    <location>
        <begin position="16"/>
        <end position="118"/>
    </location>
</feature>
<sequence length="450" mass="50908">MAQPREVVICGWLQNVRKKTGTLLRKKKLMCDEAMWVALCVHNGRAPHLEWYPNEECMYDHRPKQLLDLLEVALVARSADPRMFVIEFKDENRPSLEFCALSPEESKRWVDGSRNTLNSLSCMIEDNYYLECPSERFPILPDRRPGNDVDENIMPSAAPNGWFLYCFHLIGSAENAPVEVAREARRADINGTVIPPPTLQRNGTYEHIVRGISLLNPERTSPPTTTPIPQSRALMRQPRSIDRPPLPPRKDEEEDFAEWVPSTSKTNDLYNVPKQPTNSIRNTLYDSLPSPEPAQIPQHTRTRSTSSSSDSSMECLSALNSQNATLKVTKRSVAFSDDDCDIRNSEIYTRPRSSYSDDSATVALEQAFSKPRTICLQLSVCVEQLALVEVEGRIWVAGWTPEYNKQLNQMLRVGDEVLEVGGEQLNSMTQIPAVFHTHTIPGTPVFKDKV</sequence>
<evidence type="ECO:0000259" key="2">
    <source>
        <dbReference type="PROSITE" id="PS50003"/>
    </source>
</evidence>
<evidence type="ECO:0000313" key="4">
    <source>
        <dbReference type="Proteomes" id="UP000298663"/>
    </source>
</evidence>
<accession>A0A4U8UV07</accession>
<name>A0A4U8UV07_STECR</name>
<reference evidence="3 4" key="1">
    <citation type="journal article" date="2015" name="Genome Biol.">
        <title>Comparative genomics of Steinernema reveals deeply conserved gene regulatory networks.</title>
        <authorList>
            <person name="Dillman A.R."/>
            <person name="Macchietto M."/>
            <person name="Porter C.F."/>
            <person name="Rogers A."/>
            <person name="Williams B."/>
            <person name="Antoshechkin I."/>
            <person name="Lee M.M."/>
            <person name="Goodwin Z."/>
            <person name="Lu X."/>
            <person name="Lewis E.E."/>
            <person name="Goodrich-Blair H."/>
            <person name="Stock S.P."/>
            <person name="Adams B.J."/>
            <person name="Sternberg P.W."/>
            <person name="Mortazavi A."/>
        </authorList>
    </citation>
    <scope>NUCLEOTIDE SEQUENCE [LARGE SCALE GENOMIC DNA]</scope>
    <source>
        <strain evidence="3 4">ALL</strain>
    </source>
</reference>
<dbReference type="OrthoDB" id="5875192at2759"/>
<organism evidence="3 4">
    <name type="scientific">Steinernema carpocapsae</name>
    <name type="common">Entomopathogenic nematode</name>
    <dbReference type="NCBI Taxonomy" id="34508"/>
    <lineage>
        <taxon>Eukaryota</taxon>
        <taxon>Metazoa</taxon>
        <taxon>Ecdysozoa</taxon>
        <taxon>Nematoda</taxon>
        <taxon>Chromadorea</taxon>
        <taxon>Rhabditida</taxon>
        <taxon>Tylenchina</taxon>
        <taxon>Panagrolaimomorpha</taxon>
        <taxon>Strongyloidoidea</taxon>
        <taxon>Steinernematidae</taxon>
        <taxon>Steinernema</taxon>
    </lineage>
</organism>
<dbReference type="AlphaFoldDB" id="A0A4U8UV07"/>
<dbReference type="CDD" id="cd00821">
    <property type="entry name" value="PH"/>
    <property type="match status" value="1"/>
</dbReference>